<dbReference type="AlphaFoldDB" id="X0T6T6"/>
<name>X0T6T6_9ZZZZ</name>
<feature type="non-terminal residue" evidence="1">
    <location>
        <position position="1"/>
    </location>
</feature>
<reference evidence="1" key="1">
    <citation type="journal article" date="2014" name="Front. Microbiol.">
        <title>High frequency of phylogenetically diverse reductive dehalogenase-homologous genes in deep subseafloor sedimentary metagenomes.</title>
        <authorList>
            <person name="Kawai M."/>
            <person name="Futagami T."/>
            <person name="Toyoda A."/>
            <person name="Takaki Y."/>
            <person name="Nishi S."/>
            <person name="Hori S."/>
            <person name="Arai W."/>
            <person name="Tsubouchi T."/>
            <person name="Morono Y."/>
            <person name="Uchiyama I."/>
            <person name="Ito T."/>
            <person name="Fujiyama A."/>
            <person name="Inagaki F."/>
            <person name="Takami H."/>
        </authorList>
    </citation>
    <scope>NUCLEOTIDE SEQUENCE</scope>
    <source>
        <strain evidence="1">Expedition CK06-06</strain>
    </source>
</reference>
<organism evidence="1">
    <name type="scientific">marine sediment metagenome</name>
    <dbReference type="NCBI Taxonomy" id="412755"/>
    <lineage>
        <taxon>unclassified sequences</taxon>
        <taxon>metagenomes</taxon>
        <taxon>ecological metagenomes</taxon>
    </lineage>
</organism>
<comment type="caution">
    <text evidence="1">The sequence shown here is derived from an EMBL/GenBank/DDBJ whole genome shotgun (WGS) entry which is preliminary data.</text>
</comment>
<accession>X0T6T6</accession>
<dbReference type="EMBL" id="BARS01011349">
    <property type="protein sequence ID" value="GAF88919.1"/>
    <property type="molecule type" value="Genomic_DNA"/>
</dbReference>
<evidence type="ECO:0000313" key="1">
    <source>
        <dbReference type="EMBL" id="GAF88919.1"/>
    </source>
</evidence>
<protein>
    <submittedName>
        <fullName evidence="1">Uncharacterized protein</fullName>
    </submittedName>
</protein>
<gene>
    <name evidence="1" type="ORF">S01H1_20672</name>
</gene>
<proteinExistence type="predicted"/>
<sequence>DGIVYTADADAIMDVVEDDDANGCLSILTTADDDDLGYGYTVADSMRLRDGKKFFMKTKFELTVTTVATSCLFIGLCDSLSPATSTPAFMPATGLHPVASDDVIGFVKYNAESIVNGVIGENNVHDHVPLHTMVTAVWVTLGMYFDGTDLYMYVNDVPAAAITPSAIPISQMGPVFWLRAHADEVTQLLVDYLFVAAER</sequence>